<dbReference type="PROSITE" id="PS50893">
    <property type="entry name" value="ABC_TRANSPORTER_2"/>
    <property type="match status" value="1"/>
</dbReference>
<dbReference type="RefSeq" id="WP_145274617.1">
    <property type="nucleotide sequence ID" value="NZ_CP036272.1"/>
</dbReference>
<evidence type="ECO:0000313" key="11">
    <source>
        <dbReference type="Proteomes" id="UP000315003"/>
    </source>
</evidence>
<dbReference type="SMART" id="SM00382">
    <property type="entry name" value="AAA"/>
    <property type="match status" value="1"/>
</dbReference>
<evidence type="ECO:0000256" key="8">
    <source>
        <dbReference type="ARBA" id="ARBA00023136"/>
    </source>
</evidence>
<dbReference type="InterPro" id="IPR050093">
    <property type="entry name" value="ABC_SmlMolc_Importer"/>
</dbReference>
<keyword evidence="5 10" id="KW-0067">ATP-binding</keyword>
<sequence length="329" mass="35576">MVAVKLEEVSLFYGNQAALRELSCTVGPGQYVVVLGASASGKSTLLRVIAGLVFPHAGRVYFSDVDATGLPPRKRDVAWVPQAGGLYPHLTIEKNIQVAMRGRVAKSKRAQQLSMALDRVGLVEQRDRLPQQLSGGQQRRASLARAIATEPAVLLLDEPLSALDAGLRLPLERDLAELHRSRQEGVAVSSGSVTIHVTHDGQEAMRLADQIVVLDKGQVVQSGEPEQVASRPATASLAAALGKSLFISLPLQSVAGGWQDERGNAMPEVWSQTLSKLPPDAQRVSLGYYQHQARPAAADVKQADDWYDAINHNVVRVQDTHVFADGRRQ</sequence>
<dbReference type="PANTHER" id="PTHR42781">
    <property type="entry name" value="SPERMIDINE/PUTRESCINE IMPORT ATP-BINDING PROTEIN POTA"/>
    <property type="match status" value="1"/>
</dbReference>
<evidence type="ECO:0000256" key="7">
    <source>
        <dbReference type="ARBA" id="ARBA00023065"/>
    </source>
</evidence>
<evidence type="ECO:0000256" key="6">
    <source>
        <dbReference type="ARBA" id="ARBA00023004"/>
    </source>
</evidence>
<dbReference type="PANTHER" id="PTHR42781:SF4">
    <property type="entry name" value="SPERMIDINE_PUTRESCINE IMPORT ATP-BINDING PROTEIN POTA"/>
    <property type="match status" value="1"/>
</dbReference>
<keyword evidence="8" id="KW-0472">Membrane</keyword>
<dbReference type="GO" id="GO:0016887">
    <property type="term" value="F:ATP hydrolysis activity"/>
    <property type="evidence" value="ECO:0007669"/>
    <property type="project" value="InterPro"/>
</dbReference>
<keyword evidence="7" id="KW-0406">Ion transport</keyword>
<organism evidence="10 11">
    <name type="scientific">Stieleria bergensis</name>
    <dbReference type="NCBI Taxonomy" id="2528025"/>
    <lineage>
        <taxon>Bacteria</taxon>
        <taxon>Pseudomonadati</taxon>
        <taxon>Planctomycetota</taxon>
        <taxon>Planctomycetia</taxon>
        <taxon>Pirellulales</taxon>
        <taxon>Pirellulaceae</taxon>
        <taxon>Stieleria</taxon>
    </lineage>
</organism>
<dbReference type="Pfam" id="PF00005">
    <property type="entry name" value="ABC_tran"/>
    <property type="match status" value="1"/>
</dbReference>
<dbReference type="AlphaFoldDB" id="A0A517SY20"/>
<dbReference type="Proteomes" id="UP000315003">
    <property type="component" value="Chromosome"/>
</dbReference>
<dbReference type="InterPro" id="IPR017871">
    <property type="entry name" value="ABC_transporter-like_CS"/>
</dbReference>
<dbReference type="GO" id="GO:0005524">
    <property type="term" value="F:ATP binding"/>
    <property type="evidence" value="ECO:0007669"/>
    <property type="project" value="UniProtKB-KW"/>
</dbReference>
<name>A0A517SY20_9BACT</name>
<dbReference type="InterPro" id="IPR003439">
    <property type="entry name" value="ABC_transporter-like_ATP-bd"/>
</dbReference>
<dbReference type="EMBL" id="CP036272">
    <property type="protein sequence ID" value="QDT61039.1"/>
    <property type="molecule type" value="Genomic_DNA"/>
</dbReference>
<evidence type="ECO:0000259" key="9">
    <source>
        <dbReference type="PROSITE" id="PS50893"/>
    </source>
</evidence>
<evidence type="ECO:0000313" key="10">
    <source>
        <dbReference type="EMBL" id="QDT61039.1"/>
    </source>
</evidence>
<keyword evidence="4" id="KW-0547">Nucleotide-binding</keyword>
<evidence type="ECO:0000256" key="4">
    <source>
        <dbReference type="ARBA" id="ARBA00022741"/>
    </source>
</evidence>
<keyword evidence="3" id="KW-0410">Iron transport</keyword>
<protein>
    <submittedName>
        <fullName evidence="10">2-aminoethylphosphonate import ATP-binding protein PhnT</fullName>
    </submittedName>
</protein>
<dbReference type="InterPro" id="IPR015853">
    <property type="entry name" value="ABC_transpr_FbpC"/>
</dbReference>
<reference evidence="10 11" key="1">
    <citation type="submission" date="2019-02" db="EMBL/GenBank/DDBJ databases">
        <title>Deep-cultivation of Planctomycetes and their phenomic and genomic characterization uncovers novel biology.</title>
        <authorList>
            <person name="Wiegand S."/>
            <person name="Jogler M."/>
            <person name="Boedeker C."/>
            <person name="Pinto D."/>
            <person name="Vollmers J."/>
            <person name="Rivas-Marin E."/>
            <person name="Kohn T."/>
            <person name="Peeters S.H."/>
            <person name="Heuer A."/>
            <person name="Rast P."/>
            <person name="Oberbeckmann S."/>
            <person name="Bunk B."/>
            <person name="Jeske O."/>
            <person name="Meyerdierks A."/>
            <person name="Storesund J.E."/>
            <person name="Kallscheuer N."/>
            <person name="Luecker S."/>
            <person name="Lage O.M."/>
            <person name="Pohl T."/>
            <person name="Merkel B.J."/>
            <person name="Hornburger P."/>
            <person name="Mueller R.-W."/>
            <person name="Bruemmer F."/>
            <person name="Labrenz M."/>
            <person name="Spormann A.M."/>
            <person name="Op den Camp H."/>
            <person name="Overmann J."/>
            <person name="Amann R."/>
            <person name="Jetten M.S.M."/>
            <person name="Mascher T."/>
            <person name="Medema M.H."/>
            <person name="Devos D.P."/>
            <person name="Kaster A.-K."/>
            <person name="Ovreas L."/>
            <person name="Rohde M."/>
            <person name="Galperin M.Y."/>
            <person name="Jogler C."/>
        </authorList>
    </citation>
    <scope>NUCLEOTIDE SEQUENCE [LARGE SCALE GENOMIC DNA]</scope>
    <source>
        <strain evidence="10 11">SV_7m_r</strain>
    </source>
</reference>
<keyword evidence="2" id="KW-1003">Cell membrane</keyword>
<accession>A0A517SY20</accession>
<gene>
    <name evidence="10" type="primary">phnT</name>
    <name evidence="10" type="ORF">SV7mr_35690</name>
</gene>
<dbReference type="PROSITE" id="PS00211">
    <property type="entry name" value="ABC_TRANSPORTER_1"/>
    <property type="match status" value="1"/>
</dbReference>
<evidence type="ECO:0000256" key="5">
    <source>
        <dbReference type="ARBA" id="ARBA00022840"/>
    </source>
</evidence>
<keyword evidence="1" id="KW-0813">Transport</keyword>
<dbReference type="CDD" id="cd03259">
    <property type="entry name" value="ABC_Carb_Solutes_like"/>
    <property type="match status" value="1"/>
</dbReference>
<proteinExistence type="predicted"/>
<dbReference type="InterPro" id="IPR027417">
    <property type="entry name" value="P-loop_NTPase"/>
</dbReference>
<evidence type="ECO:0000256" key="2">
    <source>
        <dbReference type="ARBA" id="ARBA00022475"/>
    </source>
</evidence>
<keyword evidence="11" id="KW-1185">Reference proteome</keyword>
<evidence type="ECO:0000256" key="3">
    <source>
        <dbReference type="ARBA" id="ARBA00022496"/>
    </source>
</evidence>
<dbReference type="SUPFAM" id="SSF52540">
    <property type="entry name" value="P-loop containing nucleoside triphosphate hydrolases"/>
    <property type="match status" value="1"/>
</dbReference>
<keyword evidence="6" id="KW-0408">Iron</keyword>
<dbReference type="Gene3D" id="3.40.50.300">
    <property type="entry name" value="P-loop containing nucleotide triphosphate hydrolases"/>
    <property type="match status" value="1"/>
</dbReference>
<dbReference type="GO" id="GO:0016020">
    <property type="term" value="C:membrane"/>
    <property type="evidence" value="ECO:0007669"/>
    <property type="project" value="InterPro"/>
</dbReference>
<feature type="domain" description="ABC transporter" evidence="9">
    <location>
        <begin position="4"/>
        <end position="241"/>
    </location>
</feature>
<dbReference type="InterPro" id="IPR003593">
    <property type="entry name" value="AAA+_ATPase"/>
</dbReference>
<dbReference type="GO" id="GO:0015408">
    <property type="term" value="F:ABC-type ferric iron transporter activity"/>
    <property type="evidence" value="ECO:0007669"/>
    <property type="project" value="InterPro"/>
</dbReference>
<evidence type="ECO:0000256" key="1">
    <source>
        <dbReference type="ARBA" id="ARBA00022448"/>
    </source>
</evidence>
<dbReference type="OrthoDB" id="9790614at2"/>